<dbReference type="AlphaFoldDB" id="A0A0L0F972"/>
<dbReference type="OrthoDB" id="16066at2759"/>
<proteinExistence type="predicted"/>
<keyword evidence="1" id="KW-0677">Repeat</keyword>
<dbReference type="Proteomes" id="UP000054560">
    <property type="component" value="Unassembled WGS sequence"/>
</dbReference>
<dbReference type="PANTHER" id="PTHR23346:SF19">
    <property type="entry name" value="PROTEASOME ADAPTER AND SCAFFOLD PROTEIN ECM29"/>
    <property type="match status" value="1"/>
</dbReference>
<dbReference type="InterPro" id="IPR024372">
    <property type="entry name" value="Ecm29_N"/>
</dbReference>
<name>A0A0L0F972_9EUKA</name>
<dbReference type="GO" id="GO:0036503">
    <property type="term" value="P:ERAD pathway"/>
    <property type="evidence" value="ECO:0007669"/>
    <property type="project" value="TreeGrafter"/>
</dbReference>
<dbReference type="STRING" id="667725.A0A0L0F972"/>
<sequence length="108" mass="12310">VMEVLTHIQKRVKTTPGIFLPAENLIQQFGDKEVSPVVLNFTIIFLDIAFARLSTEKQLELLPGVVEILPNTHANHVYTLLRLVVPLLPKIHIPTDPKVRCEMLRLHE</sequence>
<protein>
    <recommendedName>
        <fullName evidence="2">Proteasome component Ecm29 N-terminal domain-containing protein</fullName>
    </recommendedName>
</protein>
<reference evidence="3 4" key="1">
    <citation type="submission" date="2011-02" db="EMBL/GenBank/DDBJ databases">
        <title>The Genome Sequence of Sphaeroforma arctica JP610.</title>
        <authorList>
            <consortium name="The Broad Institute Genome Sequencing Platform"/>
            <person name="Russ C."/>
            <person name="Cuomo C."/>
            <person name="Young S.K."/>
            <person name="Zeng Q."/>
            <person name="Gargeya S."/>
            <person name="Alvarado L."/>
            <person name="Berlin A."/>
            <person name="Chapman S.B."/>
            <person name="Chen Z."/>
            <person name="Freedman E."/>
            <person name="Gellesch M."/>
            <person name="Goldberg J."/>
            <person name="Griggs A."/>
            <person name="Gujja S."/>
            <person name="Heilman E."/>
            <person name="Heiman D."/>
            <person name="Howarth C."/>
            <person name="Mehta T."/>
            <person name="Neiman D."/>
            <person name="Pearson M."/>
            <person name="Roberts A."/>
            <person name="Saif S."/>
            <person name="Shea T."/>
            <person name="Shenoy N."/>
            <person name="Sisk P."/>
            <person name="Stolte C."/>
            <person name="Sykes S."/>
            <person name="White J."/>
            <person name="Yandava C."/>
            <person name="Burger G."/>
            <person name="Gray M.W."/>
            <person name="Holland P.W.H."/>
            <person name="King N."/>
            <person name="Lang F.B.F."/>
            <person name="Roger A.J."/>
            <person name="Ruiz-Trillo I."/>
            <person name="Haas B."/>
            <person name="Nusbaum C."/>
            <person name="Birren B."/>
        </authorList>
    </citation>
    <scope>NUCLEOTIDE SEQUENCE [LARGE SCALE GENOMIC DNA]</scope>
    <source>
        <strain evidence="3 4">JP610</strain>
    </source>
</reference>
<dbReference type="GeneID" id="25914670"/>
<accession>A0A0L0F972</accession>
<dbReference type="GO" id="GO:0005634">
    <property type="term" value="C:nucleus"/>
    <property type="evidence" value="ECO:0007669"/>
    <property type="project" value="TreeGrafter"/>
</dbReference>
<dbReference type="RefSeq" id="XP_014147176.1">
    <property type="nucleotide sequence ID" value="XM_014291701.1"/>
</dbReference>
<dbReference type="GO" id="GO:0005737">
    <property type="term" value="C:cytoplasm"/>
    <property type="evidence" value="ECO:0007669"/>
    <property type="project" value="TreeGrafter"/>
</dbReference>
<feature type="domain" description="Proteasome component Ecm29 N-terminal" evidence="2">
    <location>
        <begin position="1"/>
        <end position="96"/>
    </location>
</feature>
<organism evidence="3 4">
    <name type="scientific">Sphaeroforma arctica JP610</name>
    <dbReference type="NCBI Taxonomy" id="667725"/>
    <lineage>
        <taxon>Eukaryota</taxon>
        <taxon>Ichthyosporea</taxon>
        <taxon>Ichthyophonida</taxon>
        <taxon>Sphaeroforma</taxon>
    </lineage>
</organism>
<evidence type="ECO:0000313" key="4">
    <source>
        <dbReference type="Proteomes" id="UP000054560"/>
    </source>
</evidence>
<dbReference type="GO" id="GO:0060090">
    <property type="term" value="F:molecular adaptor activity"/>
    <property type="evidence" value="ECO:0007669"/>
    <property type="project" value="InterPro"/>
</dbReference>
<dbReference type="PANTHER" id="PTHR23346">
    <property type="entry name" value="TRANSLATIONAL ACTIVATOR GCN1-RELATED"/>
    <property type="match status" value="1"/>
</dbReference>
<keyword evidence="4" id="KW-1185">Reference proteome</keyword>
<dbReference type="Pfam" id="PF13001">
    <property type="entry name" value="ECM29_N"/>
    <property type="match status" value="1"/>
</dbReference>
<feature type="non-terminal residue" evidence="3">
    <location>
        <position position="108"/>
    </location>
</feature>
<dbReference type="EMBL" id="KQ245836">
    <property type="protein sequence ID" value="KNC73274.1"/>
    <property type="molecule type" value="Genomic_DNA"/>
</dbReference>
<evidence type="ECO:0000259" key="2">
    <source>
        <dbReference type="Pfam" id="PF13001"/>
    </source>
</evidence>
<gene>
    <name evidence="3" type="ORF">SARC_14166</name>
</gene>
<feature type="non-terminal residue" evidence="3">
    <location>
        <position position="1"/>
    </location>
</feature>
<evidence type="ECO:0000313" key="3">
    <source>
        <dbReference type="EMBL" id="KNC73274.1"/>
    </source>
</evidence>
<dbReference type="eggNOG" id="KOG0915">
    <property type="taxonomic scope" value="Eukaryota"/>
</dbReference>
<dbReference type="GO" id="GO:0043248">
    <property type="term" value="P:proteasome assembly"/>
    <property type="evidence" value="ECO:0007669"/>
    <property type="project" value="InterPro"/>
</dbReference>
<evidence type="ECO:0000256" key="1">
    <source>
        <dbReference type="ARBA" id="ARBA00022737"/>
    </source>
</evidence>